<reference evidence="1" key="1">
    <citation type="journal article" date="2020" name="Fungal Divers.">
        <title>Resolving the Mortierellaceae phylogeny through synthesis of multi-gene phylogenetics and phylogenomics.</title>
        <authorList>
            <person name="Vandepol N."/>
            <person name="Liber J."/>
            <person name="Desiro A."/>
            <person name="Na H."/>
            <person name="Kennedy M."/>
            <person name="Barry K."/>
            <person name="Grigoriev I.V."/>
            <person name="Miller A.N."/>
            <person name="O'Donnell K."/>
            <person name="Stajich J.E."/>
            <person name="Bonito G."/>
        </authorList>
    </citation>
    <scope>NUCLEOTIDE SEQUENCE</scope>
    <source>
        <strain evidence="1">MES-2147</strain>
    </source>
</reference>
<dbReference type="EMBL" id="JAAAHW010003286">
    <property type="protein sequence ID" value="KAF9985643.1"/>
    <property type="molecule type" value="Genomic_DNA"/>
</dbReference>
<evidence type="ECO:0000313" key="1">
    <source>
        <dbReference type="EMBL" id="KAF9985643.1"/>
    </source>
</evidence>
<name>A0A9P6SP63_9FUNG</name>
<dbReference type="InterPro" id="IPR036770">
    <property type="entry name" value="Ankyrin_rpt-contain_sf"/>
</dbReference>
<dbReference type="AlphaFoldDB" id="A0A9P6SP63"/>
<sequence length="202" mass="22465">MDASVFQLGTAIERSDIDTLDILITELRQVRNSLFDSNPESSNQSVVNGSYANSPPQLPRMCVYKDCIPRVLRHRASALLGIEFGESPCYMVMTALQLSVLIQYTSMSADEEKRAKVVEMLVKESSVEDINGNFIGDRCNVLHLAAFLNLKPTMQLLINHGGDPSIENGFGLNADDIMQAVPTLGLQTMEVMEPKARDEREW</sequence>
<dbReference type="Gene3D" id="1.25.40.20">
    <property type="entry name" value="Ankyrin repeat-containing domain"/>
    <property type="match status" value="1"/>
</dbReference>
<keyword evidence="2" id="KW-1185">Reference proteome</keyword>
<evidence type="ECO:0000313" key="2">
    <source>
        <dbReference type="Proteomes" id="UP000749646"/>
    </source>
</evidence>
<dbReference type="OrthoDB" id="2123378at2759"/>
<dbReference type="SUPFAM" id="SSF48403">
    <property type="entry name" value="Ankyrin repeat"/>
    <property type="match status" value="1"/>
</dbReference>
<gene>
    <name evidence="1" type="ORF">BGZ65_010285</name>
</gene>
<proteinExistence type="predicted"/>
<comment type="caution">
    <text evidence="1">The sequence shown here is derived from an EMBL/GenBank/DDBJ whole genome shotgun (WGS) entry which is preliminary data.</text>
</comment>
<dbReference type="Proteomes" id="UP000749646">
    <property type="component" value="Unassembled WGS sequence"/>
</dbReference>
<organism evidence="1 2">
    <name type="scientific">Modicella reniformis</name>
    <dbReference type="NCBI Taxonomy" id="1440133"/>
    <lineage>
        <taxon>Eukaryota</taxon>
        <taxon>Fungi</taxon>
        <taxon>Fungi incertae sedis</taxon>
        <taxon>Mucoromycota</taxon>
        <taxon>Mortierellomycotina</taxon>
        <taxon>Mortierellomycetes</taxon>
        <taxon>Mortierellales</taxon>
        <taxon>Mortierellaceae</taxon>
        <taxon>Modicella</taxon>
    </lineage>
</organism>
<protein>
    <submittedName>
        <fullName evidence="1">Uncharacterized protein</fullName>
    </submittedName>
</protein>
<accession>A0A9P6SP63</accession>